<proteinExistence type="predicted"/>
<accession>A0ABT4IFP4</accession>
<dbReference type="InterPro" id="IPR001845">
    <property type="entry name" value="HTH_ArsR_DNA-bd_dom"/>
</dbReference>
<dbReference type="InterPro" id="IPR036390">
    <property type="entry name" value="WH_DNA-bd_sf"/>
</dbReference>
<feature type="domain" description="4-vinyl reductase 4VR" evidence="2">
    <location>
        <begin position="189"/>
        <end position="251"/>
    </location>
</feature>
<dbReference type="Pfam" id="PF12802">
    <property type="entry name" value="MarR_2"/>
    <property type="match status" value="1"/>
</dbReference>
<dbReference type="SMART" id="SM00418">
    <property type="entry name" value="HTH_ARSR"/>
    <property type="match status" value="1"/>
</dbReference>
<organism evidence="3 4">
    <name type="scientific">Methanocorpusculum petauri</name>
    <dbReference type="NCBI Taxonomy" id="3002863"/>
    <lineage>
        <taxon>Archaea</taxon>
        <taxon>Methanobacteriati</taxon>
        <taxon>Methanobacteriota</taxon>
        <taxon>Stenosarchaea group</taxon>
        <taxon>Methanomicrobia</taxon>
        <taxon>Methanomicrobiales</taxon>
        <taxon>Methanocorpusculaceae</taxon>
        <taxon>Methanocorpusculum</taxon>
    </lineage>
</organism>
<dbReference type="PANTHER" id="PTHR35090:SF2">
    <property type="entry name" value="ARSR FAMILY TRANSCRIPTIONAL REGULATOR"/>
    <property type="match status" value="1"/>
</dbReference>
<dbReference type="SUPFAM" id="SSF46785">
    <property type="entry name" value="Winged helix' DNA-binding domain"/>
    <property type="match status" value="1"/>
</dbReference>
<evidence type="ECO:0000313" key="4">
    <source>
        <dbReference type="Proteomes" id="UP001141422"/>
    </source>
</evidence>
<dbReference type="InterPro" id="IPR024096">
    <property type="entry name" value="NO_sig/Golgi_transp_ligand-bd"/>
</dbReference>
<dbReference type="EMBL" id="JAPTGB010000008">
    <property type="protein sequence ID" value="MCZ0860549.1"/>
    <property type="molecule type" value="Genomic_DNA"/>
</dbReference>
<reference evidence="3" key="1">
    <citation type="submission" date="2022-12" db="EMBL/GenBank/DDBJ databases">
        <title>Isolation and characterisation of novel Methanocorpusculum spp. from native Australian herbivores indicates the genus is ancestrally host-associated.</title>
        <authorList>
            <person name="Volmer J.G."/>
            <person name="Soo R.M."/>
            <person name="Evans P.N."/>
            <person name="Hoedt E.C."/>
            <person name="Astorga Alsina A.L."/>
            <person name="Woodcroft B.J."/>
            <person name="Tyson G.W."/>
            <person name="Hugenholtz P."/>
            <person name="Morrison M."/>
        </authorList>
    </citation>
    <scope>NUCLEOTIDE SEQUENCE</scope>
    <source>
        <strain evidence="3">MG</strain>
    </source>
</reference>
<dbReference type="Pfam" id="PF02830">
    <property type="entry name" value="V4R"/>
    <property type="match status" value="1"/>
</dbReference>
<gene>
    <name evidence="3" type="ORF">O0S10_04795</name>
</gene>
<dbReference type="Gene3D" id="3.30.1380.20">
    <property type="entry name" value="Trafficking protein particle complex subunit 3"/>
    <property type="match status" value="1"/>
</dbReference>
<dbReference type="SUPFAM" id="SSF111126">
    <property type="entry name" value="Ligand-binding domain in the NO signalling and Golgi transport"/>
    <property type="match status" value="1"/>
</dbReference>
<dbReference type="SMART" id="SM00989">
    <property type="entry name" value="V4R"/>
    <property type="match status" value="1"/>
</dbReference>
<keyword evidence="4" id="KW-1185">Reference proteome</keyword>
<dbReference type="RefSeq" id="WP_268924764.1">
    <property type="nucleotide sequence ID" value="NZ_JAPTGB010000008.1"/>
</dbReference>
<feature type="domain" description="HTH arsR-type" evidence="1">
    <location>
        <begin position="17"/>
        <end position="99"/>
    </location>
</feature>
<dbReference type="InterPro" id="IPR011991">
    <property type="entry name" value="ArsR-like_HTH"/>
</dbReference>
<dbReference type="Proteomes" id="UP001141422">
    <property type="component" value="Unassembled WGS sequence"/>
</dbReference>
<evidence type="ECO:0000259" key="2">
    <source>
        <dbReference type="SMART" id="SM00989"/>
    </source>
</evidence>
<name>A0ABT4IFP4_9EURY</name>
<dbReference type="Gene3D" id="1.10.10.10">
    <property type="entry name" value="Winged helix-like DNA-binding domain superfamily/Winged helix DNA-binding domain"/>
    <property type="match status" value="1"/>
</dbReference>
<protein>
    <submittedName>
        <fullName evidence="3">ArsR family transcriptional regulator</fullName>
    </submittedName>
</protein>
<evidence type="ECO:0000313" key="3">
    <source>
        <dbReference type="EMBL" id="MCZ0860549.1"/>
    </source>
</evidence>
<sequence length="269" mass="30494">MPDLDHAQHLKLFSSDGTVTAVSSPVRNSILFLVRDEGEVSFSRIMEYTGLSKSTVSVHVNALIDAGLIASRPVPGDARKKMYYLTSSHLADIQPCRQTGNNEFRELIRQCYIKYDNVDYRQIIPHIIQVALLEAGIRIDPIMMRGGEMLGESVSVYLVAETLEKTIENVIKFWVRYGLGDMRIRSSSPLRLEIYKCYECMVLPKTEHGCCVISRGVLTAIFSAYFKQPVRVEEIECMTQGYPACCFDIEVPEGYQQEPIKIRPHPTSY</sequence>
<dbReference type="InterPro" id="IPR036388">
    <property type="entry name" value="WH-like_DNA-bd_sf"/>
</dbReference>
<dbReference type="PANTHER" id="PTHR35090">
    <property type="entry name" value="DNA-DIRECTED RNA POLYMERASE SUBUNIT I"/>
    <property type="match status" value="1"/>
</dbReference>
<comment type="caution">
    <text evidence="3">The sequence shown here is derived from an EMBL/GenBank/DDBJ whole genome shotgun (WGS) entry which is preliminary data.</text>
</comment>
<dbReference type="InterPro" id="IPR004096">
    <property type="entry name" value="V4R"/>
</dbReference>
<dbReference type="CDD" id="cd00090">
    <property type="entry name" value="HTH_ARSR"/>
    <property type="match status" value="1"/>
</dbReference>
<dbReference type="InterPro" id="IPR000835">
    <property type="entry name" value="HTH_MarR-typ"/>
</dbReference>
<evidence type="ECO:0000259" key="1">
    <source>
        <dbReference type="SMART" id="SM00418"/>
    </source>
</evidence>